<dbReference type="STRING" id="1475481.GCA_000953855_01467"/>
<name>A0A0K8QMN0_9GAMM</name>
<organism evidence="4">
    <name type="scientific">Mizugakiibacter sediminis</name>
    <dbReference type="NCBI Taxonomy" id="1475481"/>
    <lineage>
        <taxon>Bacteria</taxon>
        <taxon>Pseudomonadati</taxon>
        <taxon>Pseudomonadota</taxon>
        <taxon>Gammaproteobacteria</taxon>
        <taxon>Lysobacterales</taxon>
        <taxon>Rhodanobacteraceae</taxon>
        <taxon>Mizugakiibacter</taxon>
    </lineage>
</organism>
<evidence type="ECO:0000313" key="5">
    <source>
        <dbReference type="Proteomes" id="UP000253740"/>
    </source>
</evidence>
<reference evidence="4" key="2">
    <citation type="submission" date="2015-08" db="EMBL/GenBank/DDBJ databases">
        <title>Complete DNA Sequence of Pseudomonas syringae pv. actinidiae, the Causal Agent of Kiwifruit Canker Disease.</title>
        <authorList>
            <person name="Rikkerink E.H.A."/>
            <person name="Fineran P.C."/>
        </authorList>
    </citation>
    <scope>NUCLEOTIDE SEQUENCE</scope>
    <source>
        <strain evidence="4">SkMP5</strain>
    </source>
</reference>
<evidence type="ECO:0000313" key="3">
    <source>
        <dbReference type="EMBL" id="GAN45389.1"/>
    </source>
</evidence>
<dbReference type="EMBL" id="DF970189">
    <property type="protein sequence ID" value="GAP66140.1"/>
    <property type="molecule type" value="Genomic_DNA"/>
</dbReference>
<gene>
    <name evidence="3" type="ORF">MBSD_1936</name>
    <name evidence="4" type="ORF">MBSD_n1442</name>
</gene>
<reference evidence="3" key="1">
    <citation type="submission" date="2015-03" db="EMBL/GenBank/DDBJ databases">
        <title>Draft genome sequence of Mizugakiibacter sediminis skMP5.</title>
        <authorList>
            <person name="Watanabe T."/>
            <person name="Kojima H."/>
            <person name="Fukui M."/>
        </authorList>
    </citation>
    <scope>NUCLEOTIDE SEQUENCE</scope>
    <source>
        <strain evidence="3">SkMP5</strain>
    </source>
</reference>
<dbReference type="NCBIfam" id="NF045611">
    <property type="entry name" value="small_CydP"/>
    <property type="match status" value="1"/>
</dbReference>
<dbReference type="EMBL" id="DF952380">
    <property type="protein sequence ID" value="GAN45389.1"/>
    <property type="molecule type" value="Genomic_DNA"/>
</dbReference>
<keyword evidence="2" id="KW-0472">Membrane</keyword>
<accession>A0A0K8QMN0</accession>
<evidence type="ECO:0000256" key="1">
    <source>
        <dbReference type="SAM" id="MobiDB-lite"/>
    </source>
</evidence>
<keyword evidence="5" id="KW-1185">Reference proteome</keyword>
<dbReference type="InterPro" id="IPR054636">
    <property type="entry name" value="CydP"/>
</dbReference>
<keyword evidence="2" id="KW-1133">Transmembrane helix</keyword>
<feature type="transmembrane region" description="Helical" evidence="2">
    <location>
        <begin position="34"/>
        <end position="56"/>
    </location>
</feature>
<sequence length="80" mass="8604">MLRAQREGSAMTPATRSSAPSGHAPAARRDLRRLAVELVGVVLVKIALLLLVYYAFFAPYPRPDTRPAAIERTLAPSSGS</sequence>
<protein>
    <submittedName>
        <fullName evidence="4">Uncharacterized protein</fullName>
    </submittedName>
</protein>
<dbReference type="AlphaFoldDB" id="A0A0K8QMN0"/>
<dbReference type="Proteomes" id="UP000253740">
    <property type="component" value="Unassembled WGS sequence"/>
</dbReference>
<keyword evidence="2" id="KW-0812">Transmembrane</keyword>
<feature type="region of interest" description="Disordered" evidence="1">
    <location>
        <begin position="1"/>
        <end position="26"/>
    </location>
</feature>
<proteinExistence type="predicted"/>
<evidence type="ECO:0000256" key="2">
    <source>
        <dbReference type="SAM" id="Phobius"/>
    </source>
</evidence>
<dbReference type="HOGENOM" id="CLU_195993_0_0_6"/>
<evidence type="ECO:0000313" key="4">
    <source>
        <dbReference type="EMBL" id="GAP66140.1"/>
    </source>
</evidence>